<dbReference type="EMBL" id="WIVE01000040">
    <property type="protein sequence ID" value="MQX37364.1"/>
    <property type="molecule type" value="Genomic_DNA"/>
</dbReference>
<evidence type="ECO:0000256" key="3">
    <source>
        <dbReference type="ARBA" id="ARBA00023125"/>
    </source>
</evidence>
<accession>A0A7X1ZF07</accession>
<comment type="similarity">
    <text evidence="1">Belongs to the LysR transcriptional regulatory family.</text>
</comment>
<dbReference type="InterPro" id="IPR036388">
    <property type="entry name" value="WH-like_DNA-bd_sf"/>
</dbReference>
<keyword evidence="9" id="KW-1185">Reference proteome</keyword>
<dbReference type="SUPFAM" id="SSF46785">
    <property type="entry name" value="Winged helix' DNA-binding domain"/>
    <property type="match status" value="1"/>
</dbReference>
<dbReference type="PANTHER" id="PTHR30126:SF5">
    <property type="entry name" value="HTH-TYPE TRANSCRIPTIONAL ACTIVATOR CMPR"/>
    <property type="match status" value="1"/>
</dbReference>
<dbReference type="Gene3D" id="1.10.10.10">
    <property type="entry name" value="Winged helix-like DNA-binding domain superfamily/Winged helix DNA-binding domain"/>
    <property type="match status" value="1"/>
</dbReference>
<comment type="caution">
    <text evidence="8">The sequence shown here is derived from an EMBL/GenBank/DDBJ whole genome shotgun (WGS) entry which is preliminary data.</text>
</comment>
<sequence>MSEERDQPLDAGAVTRLARHATLRQLQIFAAIVRLGSFTKASEALFVTQPTVSMQIKKLSNAVGVPLFEQVGRQVRPTEAGRRLALAADRVFEALGDMEDWVAEYQGLRRGRVRLAVITTAKYFAPELLGAFSRRYPDIDISLKVTNRDRVIERIRNQDDDLYIFGQPDFDDLDVALHPFAPNPLIVVAPRDHRLAGQGRIPLKALAAEPFILREPGSGTRQATVRAFADAGLTPHVRMELGSNEAIKHAAIAGLGLAVVSLHTLSVEGAAGPLCALDVEGFPIHRQWWLVHNQGRDLSPAAAALLAFAREQEPVIRAQVGRLLGELGLDAGPSGGEAA</sequence>
<evidence type="ECO:0000256" key="6">
    <source>
        <dbReference type="ARBA" id="ARBA00043141"/>
    </source>
</evidence>
<dbReference type="InterPro" id="IPR036390">
    <property type="entry name" value="WH_DNA-bd_sf"/>
</dbReference>
<gene>
    <name evidence="8" type="ORF">GHC57_12620</name>
</gene>
<evidence type="ECO:0000256" key="4">
    <source>
        <dbReference type="ARBA" id="ARBA00023163"/>
    </source>
</evidence>
<dbReference type="PRINTS" id="PR00039">
    <property type="entry name" value="HTHLYSR"/>
</dbReference>
<dbReference type="InterPro" id="IPR005119">
    <property type="entry name" value="LysR_subst-bd"/>
</dbReference>
<dbReference type="PANTHER" id="PTHR30126">
    <property type="entry name" value="HTH-TYPE TRANSCRIPTIONAL REGULATOR"/>
    <property type="match status" value="1"/>
</dbReference>
<name>A0A7X1ZF07_9PROT</name>
<keyword evidence="3" id="KW-0238">DNA-binding</keyword>
<protein>
    <recommendedName>
        <fullName evidence="5">HTH-type transcriptional regulator CbbR</fullName>
    </recommendedName>
    <alternativeName>
        <fullName evidence="6">RuBisCO operon transcriptional regulator</fullName>
    </alternativeName>
</protein>
<organism evidence="8 9">
    <name type="scientific">Roseospira navarrensis</name>
    <dbReference type="NCBI Taxonomy" id="140058"/>
    <lineage>
        <taxon>Bacteria</taxon>
        <taxon>Pseudomonadati</taxon>
        <taxon>Pseudomonadota</taxon>
        <taxon>Alphaproteobacteria</taxon>
        <taxon>Rhodospirillales</taxon>
        <taxon>Rhodospirillaceae</taxon>
        <taxon>Roseospira</taxon>
    </lineage>
</organism>
<keyword evidence="2" id="KW-0805">Transcription regulation</keyword>
<dbReference type="Gene3D" id="3.40.190.290">
    <property type="match status" value="1"/>
</dbReference>
<dbReference type="AlphaFoldDB" id="A0A7X1ZF07"/>
<dbReference type="Pfam" id="PF03466">
    <property type="entry name" value="LysR_substrate"/>
    <property type="match status" value="1"/>
</dbReference>
<evidence type="ECO:0000259" key="7">
    <source>
        <dbReference type="PROSITE" id="PS50931"/>
    </source>
</evidence>
<evidence type="ECO:0000313" key="9">
    <source>
        <dbReference type="Proteomes" id="UP000434582"/>
    </source>
</evidence>
<dbReference type="Pfam" id="PF00126">
    <property type="entry name" value="HTH_1"/>
    <property type="match status" value="1"/>
</dbReference>
<dbReference type="RefSeq" id="WP_153344765.1">
    <property type="nucleotide sequence ID" value="NZ_WIVE01000040.1"/>
</dbReference>
<evidence type="ECO:0000256" key="2">
    <source>
        <dbReference type="ARBA" id="ARBA00023015"/>
    </source>
</evidence>
<dbReference type="FunFam" id="1.10.10.10:FF:000001">
    <property type="entry name" value="LysR family transcriptional regulator"/>
    <property type="match status" value="1"/>
</dbReference>
<dbReference type="SUPFAM" id="SSF53850">
    <property type="entry name" value="Periplasmic binding protein-like II"/>
    <property type="match status" value="1"/>
</dbReference>
<evidence type="ECO:0000256" key="1">
    <source>
        <dbReference type="ARBA" id="ARBA00009437"/>
    </source>
</evidence>
<dbReference type="InterPro" id="IPR000847">
    <property type="entry name" value="LysR_HTH_N"/>
</dbReference>
<evidence type="ECO:0000256" key="5">
    <source>
        <dbReference type="ARBA" id="ARBA00039279"/>
    </source>
</evidence>
<proteinExistence type="inferred from homology"/>
<dbReference type="GO" id="GO:0000976">
    <property type="term" value="F:transcription cis-regulatory region binding"/>
    <property type="evidence" value="ECO:0007669"/>
    <property type="project" value="TreeGrafter"/>
</dbReference>
<keyword evidence="4" id="KW-0804">Transcription</keyword>
<dbReference type="Proteomes" id="UP000434582">
    <property type="component" value="Unassembled WGS sequence"/>
</dbReference>
<feature type="domain" description="HTH lysR-type" evidence="7">
    <location>
        <begin position="22"/>
        <end position="78"/>
    </location>
</feature>
<dbReference type="PROSITE" id="PS50931">
    <property type="entry name" value="HTH_LYSR"/>
    <property type="match status" value="1"/>
</dbReference>
<dbReference type="GO" id="GO:0003700">
    <property type="term" value="F:DNA-binding transcription factor activity"/>
    <property type="evidence" value="ECO:0007669"/>
    <property type="project" value="InterPro"/>
</dbReference>
<reference evidence="8 9" key="1">
    <citation type="submission" date="2019-10" db="EMBL/GenBank/DDBJ databases">
        <title>Draft whole-genome sequence of the purple nonsulfur photosynthetic bacterium Roseospira navarrensis DSM 15114.</title>
        <authorList>
            <person name="Kyndt J.A."/>
            <person name="Meyer T.E."/>
        </authorList>
    </citation>
    <scope>NUCLEOTIDE SEQUENCE [LARGE SCALE GENOMIC DNA]</scope>
    <source>
        <strain evidence="8 9">DSM 15114</strain>
    </source>
</reference>
<evidence type="ECO:0000313" key="8">
    <source>
        <dbReference type="EMBL" id="MQX37364.1"/>
    </source>
</evidence>
<dbReference type="CDD" id="cd08419">
    <property type="entry name" value="PBP2_CbbR_RubisCO_like"/>
    <property type="match status" value="1"/>
</dbReference>
<dbReference type="OrthoDB" id="9808620at2"/>